<sequence>MFETIPTLDAILDAHAADLGEDDLAYRNHAYRVANICAMLSPNPPENIEKIAIAAAFHDLGIWTDKTFDYLQPSIRLVTAHLDRLGKSEWATEICEMILQHHKLSPYRGNSQWLVEPFRRADWMDVSCGLLNFGLSRNFLRELFVKWSSAGFHRRLVSLEMKHLLSHPWNPVPMMKW</sequence>
<dbReference type="OrthoDB" id="459260at2"/>
<dbReference type="AlphaFoldDB" id="A0A1I3B2G2"/>
<reference evidence="3" key="1">
    <citation type="submission" date="2016-10" db="EMBL/GenBank/DDBJ databases">
        <authorList>
            <person name="Varghese N."/>
            <person name="Submissions S."/>
        </authorList>
    </citation>
    <scope>NUCLEOTIDE SEQUENCE [LARGE SCALE GENOMIC DNA]</scope>
    <source>
        <strain evidence="3">DSM 26348</strain>
    </source>
</reference>
<dbReference type="Pfam" id="PF01966">
    <property type="entry name" value="HD"/>
    <property type="match status" value="1"/>
</dbReference>
<dbReference type="RefSeq" id="WP_092047016.1">
    <property type="nucleotide sequence ID" value="NZ_FOQD01000001.1"/>
</dbReference>
<evidence type="ECO:0000313" key="2">
    <source>
        <dbReference type="EMBL" id="SFH55881.1"/>
    </source>
</evidence>
<organism evidence="2 3">
    <name type="scientific">Planctomicrobium piriforme</name>
    <dbReference type="NCBI Taxonomy" id="1576369"/>
    <lineage>
        <taxon>Bacteria</taxon>
        <taxon>Pseudomonadati</taxon>
        <taxon>Planctomycetota</taxon>
        <taxon>Planctomycetia</taxon>
        <taxon>Planctomycetales</taxon>
        <taxon>Planctomycetaceae</taxon>
        <taxon>Planctomicrobium</taxon>
    </lineage>
</organism>
<keyword evidence="3" id="KW-1185">Reference proteome</keyword>
<dbReference type="Proteomes" id="UP000199518">
    <property type="component" value="Unassembled WGS sequence"/>
</dbReference>
<protein>
    <submittedName>
        <fullName evidence="2">HD domain-containing protein</fullName>
    </submittedName>
</protein>
<dbReference type="Gene3D" id="1.10.3210.10">
    <property type="entry name" value="Hypothetical protein af1432"/>
    <property type="match status" value="1"/>
</dbReference>
<evidence type="ECO:0000259" key="1">
    <source>
        <dbReference type="Pfam" id="PF01966"/>
    </source>
</evidence>
<name>A0A1I3B2G2_9PLAN</name>
<dbReference type="InterPro" id="IPR006674">
    <property type="entry name" value="HD_domain"/>
</dbReference>
<evidence type="ECO:0000313" key="3">
    <source>
        <dbReference type="Proteomes" id="UP000199518"/>
    </source>
</evidence>
<dbReference type="InterPro" id="IPR003607">
    <property type="entry name" value="HD/PDEase_dom"/>
</dbReference>
<dbReference type="EMBL" id="FOQD01000001">
    <property type="protein sequence ID" value="SFH55881.1"/>
    <property type="molecule type" value="Genomic_DNA"/>
</dbReference>
<proteinExistence type="predicted"/>
<dbReference type="SUPFAM" id="SSF109604">
    <property type="entry name" value="HD-domain/PDEase-like"/>
    <property type="match status" value="1"/>
</dbReference>
<dbReference type="CDD" id="cd00077">
    <property type="entry name" value="HDc"/>
    <property type="match status" value="1"/>
</dbReference>
<feature type="domain" description="HD" evidence="1">
    <location>
        <begin position="28"/>
        <end position="106"/>
    </location>
</feature>
<accession>A0A1I3B2G2</accession>
<dbReference type="STRING" id="1576369.SAMN05421753_101161"/>
<gene>
    <name evidence="2" type="ORF">SAMN05421753_101161</name>
</gene>